<dbReference type="HOGENOM" id="CLU_2169913_0_0_6"/>
<name>L0GTF7_9GAMM</name>
<gene>
    <name evidence="3" type="ORF">Thimo_0220</name>
</gene>
<dbReference type="RefSeq" id="WP_015279242.1">
    <property type="nucleotide sequence ID" value="NC_019940.1"/>
</dbReference>
<protein>
    <submittedName>
        <fullName evidence="3">Uncharacterized protein</fullName>
    </submittedName>
</protein>
<dbReference type="KEGG" id="tmb:Thimo_0220"/>
<evidence type="ECO:0000313" key="4">
    <source>
        <dbReference type="Proteomes" id="UP000010816"/>
    </source>
</evidence>
<feature type="transmembrane region" description="Helical" evidence="2">
    <location>
        <begin position="12"/>
        <end position="36"/>
    </location>
</feature>
<feature type="transmembrane region" description="Helical" evidence="2">
    <location>
        <begin position="42"/>
        <end position="59"/>
    </location>
</feature>
<organism evidence="3 4">
    <name type="scientific">Thioflavicoccus mobilis 8321</name>
    <dbReference type="NCBI Taxonomy" id="765912"/>
    <lineage>
        <taxon>Bacteria</taxon>
        <taxon>Pseudomonadati</taxon>
        <taxon>Pseudomonadota</taxon>
        <taxon>Gammaproteobacteria</taxon>
        <taxon>Chromatiales</taxon>
        <taxon>Chromatiaceae</taxon>
        <taxon>Thioflavicoccus</taxon>
    </lineage>
</organism>
<sequence length="110" mass="10817">MANRYDSASGTGIGIPFGVLVRMAAVAASTLIGVVVLSPLGAGHAALAALGAALVLAFGHRLRPAAAFAADHPVKVDGGAGPPVASRARCPTPRRPMVLDGGSLGRGLRG</sequence>
<evidence type="ECO:0000256" key="2">
    <source>
        <dbReference type="SAM" id="Phobius"/>
    </source>
</evidence>
<dbReference type="AlphaFoldDB" id="L0GTF7"/>
<proteinExistence type="predicted"/>
<keyword evidence="2" id="KW-1133">Transmembrane helix</keyword>
<accession>L0GTF7</accession>
<evidence type="ECO:0000313" key="3">
    <source>
        <dbReference type="EMBL" id="AGA89092.1"/>
    </source>
</evidence>
<reference evidence="3 4" key="1">
    <citation type="submission" date="2011-09" db="EMBL/GenBank/DDBJ databases">
        <title>Complete sequence of chromosome of Thioflavicoccus mobilis 8321.</title>
        <authorList>
            <consortium name="US DOE Joint Genome Institute"/>
            <person name="Lucas S."/>
            <person name="Han J."/>
            <person name="Lapidus A."/>
            <person name="Cheng J.-F."/>
            <person name="Goodwin L."/>
            <person name="Pitluck S."/>
            <person name="Peters L."/>
            <person name="Ovchinnikova G."/>
            <person name="Lu M."/>
            <person name="Detter J.C."/>
            <person name="Han C."/>
            <person name="Tapia R."/>
            <person name="Land M."/>
            <person name="Hauser L."/>
            <person name="Kyrpides N."/>
            <person name="Ivanova N."/>
            <person name="Pagani I."/>
            <person name="Vogl K."/>
            <person name="Liu Z."/>
            <person name="Imhoff J."/>
            <person name="Thiel V."/>
            <person name="Frigaard N.-U."/>
            <person name="Bryant D."/>
            <person name="Woyke T."/>
        </authorList>
    </citation>
    <scope>NUCLEOTIDE SEQUENCE [LARGE SCALE GENOMIC DNA]</scope>
    <source>
        <strain evidence="3 4">8321</strain>
    </source>
</reference>
<feature type="region of interest" description="Disordered" evidence="1">
    <location>
        <begin position="79"/>
        <end position="110"/>
    </location>
</feature>
<dbReference type="EMBL" id="CP003051">
    <property type="protein sequence ID" value="AGA89092.1"/>
    <property type="molecule type" value="Genomic_DNA"/>
</dbReference>
<dbReference type="Proteomes" id="UP000010816">
    <property type="component" value="Chromosome"/>
</dbReference>
<keyword evidence="2" id="KW-0472">Membrane</keyword>
<keyword evidence="2" id="KW-0812">Transmembrane</keyword>
<keyword evidence="4" id="KW-1185">Reference proteome</keyword>
<evidence type="ECO:0000256" key="1">
    <source>
        <dbReference type="SAM" id="MobiDB-lite"/>
    </source>
</evidence>
<dbReference type="STRING" id="765912.Thimo_0220"/>